<proteinExistence type="inferred from homology"/>
<dbReference type="AlphaFoldDB" id="A0A4R9KEQ3"/>
<protein>
    <submittedName>
        <fullName evidence="2">Type II toxin-antitoxin system prevent-host-death family antitoxin</fullName>
    </submittedName>
</protein>
<dbReference type="InterPro" id="IPR036165">
    <property type="entry name" value="YefM-like_sf"/>
</dbReference>
<evidence type="ECO:0000256" key="1">
    <source>
        <dbReference type="ARBA" id="ARBA00009981"/>
    </source>
</evidence>
<comment type="caution">
    <text evidence="2">The sequence shown here is derived from an EMBL/GenBank/DDBJ whole genome shotgun (WGS) entry which is preliminary data.</text>
</comment>
<gene>
    <name evidence="2" type="ORF">EHQ64_01875</name>
</gene>
<reference evidence="2" key="1">
    <citation type="journal article" date="2019" name="PLoS Negl. Trop. Dis.">
        <title>Revisiting the worldwide diversity of Leptospira species in the environment.</title>
        <authorList>
            <person name="Vincent A.T."/>
            <person name="Schiettekatte O."/>
            <person name="Bourhy P."/>
            <person name="Veyrier F.J."/>
            <person name="Picardeau M."/>
        </authorList>
    </citation>
    <scope>NUCLEOTIDE SEQUENCE [LARGE SCALE GENOMIC DNA]</scope>
    <source>
        <strain evidence="2">201702455</strain>
    </source>
</reference>
<evidence type="ECO:0000313" key="2">
    <source>
        <dbReference type="EMBL" id="TGL64620.1"/>
    </source>
</evidence>
<dbReference type="OrthoDB" id="9800503at2"/>
<dbReference type="Gene3D" id="3.40.1620.10">
    <property type="entry name" value="YefM-like domain"/>
    <property type="match status" value="1"/>
</dbReference>
<evidence type="ECO:0000313" key="3">
    <source>
        <dbReference type="Proteomes" id="UP000297762"/>
    </source>
</evidence>
<dbReference type="SUPFAM" id="SSF143120">
    <property type="entry name" value="YefM-like"/>
    <property type="match status" value="1"/>
</dbReference>
<comment type="similarity">
    <text evidence="1">Belongs to the phD/YefM antitoxin family.</text>
</comment>
<dbReference type="RefSeq" id="WP_135647813.1">
    <property type="nucleotide sequence ID" value="NZ_RQGF01000007.1"/>
</dbReference>
<keyword evidence="3" id="KW-1185">Reference proteome</keyword>
<sequence length="79" mass="9003">MQLSAAEFKTNCLNLIDRIQETQEEVSITKHGKIIAKLVTIKNKTSAKLFGHLKGRIQENEDIVPDLDLNWNEDLKTDP</sequence>
<accession>A0A4R9KEQ3</accession>
<name>A0A4R9KEQ3_9LEPT</name>
<dbReference type="EMBL" id="RQGF01000007">
    <property type="protein sequence ID" value="TGL64620.1"/>
    <property type="molecule type" value="Genomic_DNA"/>
</dbReference>
<dbReference type="Proteomes" id="UP000297762">
    <property type="component" value="Unassembled WGS sequence"/>
</dbReference>
<organism evidence="2 3">
    <name type="scientific">Leptospira sarikeiensis</name>
    <dbReference type="NCBI Taxonomy" id="2484943"/>
    <lineage>
        <taxon>Bacteria</taxon>
        <taxon>Pseudomonadati</taxon>
        <taxon>Spirochaetota</taxon>
        <taxon>Spirochaetia</taxon>
        <taxon>Leptospirales</taxon>
        <taxon>Leptospiraceae</taxon>
        <taxon>Leptospira</taxon>
    </lineage>
</organism>